<dbReference type="EMBL" id="LAZR01057843">
    <property type="protein sequence ID" value="KKK71192.1"/>
    <property type="molecule type" value="Genomic_DNA"/>
</dbReference>
<protein>
    <submittedName>
        <fullName evidence="1">Uncharacterized protein</fullName>
    </submittedName>
</protein>
<organism evidence="1">
    <name type="scientific">marine sediment metagenome</name>
    <dbReference type="NCBI Taxonomy" id="412755"/>
    <lineage>
        <taxon>unclassified sequences</taxon>
        <taxon>metagenomes</taxon>
        <taxon>ecological metagenomes</taxon>
    </lineage>
</organism>
<reference evidence="1" key="1">
    <citation type="journal article" date="2015" name="Nature">
        <title>Complex archaea that bridge the gap between prokaryotes and eukaryotes.</title>
        <authorList>
            <person name="Spang A."/>
            <person name="Saw J.H."/>
            <person name="Jorgensen S.L."/>
            <person name="Zaremba-Niedzwiedzka K."/>
            <person name="Martijn J."/>
            <person name="Lind A.E."/>
            <person name="van Eijk R."/>
            <person name="Schleper C."/>
            <person name="Guy L."/>
            <person name="Ettema T.J."/>
        </authorList>
    </citation>
    <scope>NUCLEOTIDE SEQUENCE</scope>
</reference>
<accession>A0A0F8XQ73</accession>
<dbReference type="AlphaFoldDB" id="A0A0F8XQ73"/>
<feature type="non-terminal residue" evidence="1">
    <location>
        <position position="33"/>
    </location>
</feature>
<proteinExistence type="predicted"/>
<gene>
    <name evidence="1" type="ORF">LCGC14_2916410</name>
</gene>
<evidence type="ECO:0000313" key="1">
    <source>
        <dbReference type="EMBL" id="KKK71192.1"/>
    </source>
</evidence>
<name>A0A0F8XQ73_9ZZZZ</name>
<sequence>MFATDFHAVKQLVLVLFVDGKVRLKSQDGYLKL</sequence>
<comment type="caution">
    <text evidence="1">The sequence shown here is derived from an EMBL/GenBank/DDBJ whole genome shotgun (WGS) entry which is preliminary data.</text>
</comment>